<keyword evidence="4" id="KW-0808">Transferase</keyword>
<dbReference type="InterPro" id="IPR014030">
    <property type="entry name" value="Ketoacyl_synth_N"/>
</dbReference>
<feature type="domain" description="Ketosynthase family 3 (KS3)" evidence="9">
    <location>
        <begin position="370"/>
        <end position="808"/>
    </location>
</feature>
<dbReference type="CDD" id="cd00833">
    <property type="entry name" value="PKS"/>
    <property type="match status" value="1"/>
</dbReference>
<dbReference type="EMBL" id="BLJY01000007">
    <property type="protein sequence ID" value="GFF18038.1"/>
    <property type="molecule type" value="Genomic_DNA"/>
</dbReference>
<dbReference type="OrthoDB" id="329835at2759"/>
<evidence type="ECO:0000256" key="5">
    <source>
        <dbReference type="ARBA" id="ARBA00023315"/>
    </source>
</evidence>
<dbReference type="PANTHER" id="PTHR43775:SF40">
    <property type="entry name" value="NORSOLORINIC ACID SYNTHASE STCA"/>
    <property type="match status" value="1"/>
</dbReference>
<comment type="pathway">
    <text evidence="1">Secondary metabolite biosynthesis.</text>
</comment>
<accession>A0A5M3Z5D6</accession>
<dbReference type="PROSITE" id="PS52019">
    <property type="entry name" value="PKS_MFAS_DH"/>
    <property type="match status" value="1"/>
</dbReference>
<dbReference type="InterPro" id="IPR013120">
    <property type="entry name" value="FAR_NAD-bd"/>
</dbReference>
<dbReference type="Gene3D" id="3.40.366.10">
    <property type="entry name" value="Malonyl-Coenzyme A Acyl Carrier Protein, domain 2"/>
    <property type="match status" value="2"/>
</dbReference>
<feature type="compositionally biased region" description="Polar residues" evidence="7">
    <location>
        <begin position="1634"/>
        <end position="1644"/>
    </location>
</feature>
<dbReference type="InterPro" id="IPR001227">
    <property type="entry name" value="Ac_transferase_dom_sf"/>
</dbReference>
<feature type="active site" description="Proton acceptor; for dehydratase activity" evidence="6">
    <location>
        <position position="1325"/>
    </location>
</feature>
<dbReference type="InterPro" id="IPR014031">
    <property type="entry name" value="Ketoacyl_synth_C"/>
</dbReference>
<dbReference type="PANTHER" id="PTHR43775">
    <property type="entry name" value="FATTY ACID SYNTHASE"/>
    <property type="match status" value="1"/>
</dbReference>
<dbReference type="PROSITE" id="PS50075">
    <property type="entry name" value="CARRIER"/>
    <property type="match status" value="2"/>
</dbReference>
<dbReference type="Pfam" id="PF02801">
    <property type="entry name" value="Ketoacyl-synt_C"/>
    <property type="match status" value="1"/>
</dbReference>
<comment type="caution">
    <text evidence="11">The sequence shown here is derived from an EMBL/GenBank/DDBJ whole genome shotgun (WGS) entry which is preliminary data.</text>
</comment>
<proteinExistence type="predicted"/>
<dbReference type="Pfam" id="PF22621">
    <property type="entry name" value="CurL-like_PKS_C"/>
    <property type="match status" value="1"/>
</dbReference>
<dbReference type="SUPFAM" id="SSF53901">
    <property type="entry name" value="Thiolase-like"/>
    <property type="match status" value="2"/>
</dbReference>
<dbReference type="PROSITE" id="PS00606">
    <property type="entry name" value="KS3_1"/>
    <property type="match status" value="1"/>
</dbReference>
<keyword evidence="2" id="KW-0596">Phosphopantetheine</keyword>
<dbReference type="VEuPathDB" id="FungiDB:ATEG_03432"/>
<dbReference type="InterPro" id="IPR016035">
    <property type="entry name" value="Acyl_Trfase/lysoPLipase"/>
</dbReference>
<dbReference type="SUPFAM" id="SSF55048">
    <property type="entry name" value="Probable ACP-binding domain of malonyl-CoA ACP transacylase"/>
    <property type="match status" value="1"/>
</dbReference>
<dbReference type="Proteomes" id="UP000452235">
    <property type="component" value="Unassembled WGS sequence"/>
</dbReference>
<feature type="compositionally biased region" description="Basic residues" evidence="7">
    <location>
        <begin position="1609"/>
        <end position="1620"/>
    </location>
</feature>
<evidence type="ECO:0000259" key="8">
    <source>
        <dbReference type="PROSITE" id="PS50075"/>
    </source>
</evidence>
<dbReference type="GO" id="GO:0004312">
    <property type="term" value="F:fatty acid synthase activity"/>
    <property type="evidence" value="ECO:0007669"/>
    <property type="project" value="TreeGrafter"/>
</dbReference>
<dbReference type="Gene3D" id="3.40.50.720">
    <property type="entry name" value="NAD(P)-binding Rossmann-like Domain"/>
    <property type="match status" value="1"/>
</dbReference>
<dbReference type="InterPro" id="IPR032088">
    <property type="entry name" value="SAT"/>
</dbReference>
<dbReference type="Pfam" id="PF00109">
    <property type="entry name" value="ketoacyl-synt"/>
    <property type="match status" value="1"/>
</dbReference>
<evidence type="ECO:0000256" key="3">
    <source>
        <dbReference type="ARBA" id="ARBA00022553"/>
    </source>
</evidence>
<feature type="region of interest" description="Disordered" evidence="7">
    <location>
        <begin position="1608"/>
        <end position="1651"/>
    </location>
</feature>
<evidence type="ECO:0000256" key="6">
    <source>
        <dbReference type="PROSITE-ProRule" id="PRU01363"/>
    </source>
</evidence>
<keyword evidence="12" id="KW-1185">Reference proteome</keyword>
<sequence>MPNTTMELFIFGDQTLDVQPCLRGLAQHRHNPVLEDFFTKAYQVLRIEIDQLPHHVKVGLPRFTCIDDVIFRPPGSKSCIALDMAMTTLYQLGVFISQHVNHLGDSRVTCVLGLCTGALAAAVVSCSRNALDLVPMAVDAVRVAFRTGAHVLDIARRIESPDASDQSWLLYVPAVEAAETALKTFREHTLLPGIRQPYITAYTLNSVMVSGPPSSLEQLKRHAAFRELNPQSVSINGPYHAPHLYSQGDVDDIVGDLVCQDVHSRSCRVPVIAADGNPVADANFGTILKAAVAQILQRQINWNGILKDLITRHEIAGSPTLAVTTIGTKTDHFVYNVLKQSPLREYLSSKPAQTQQPVSDERAPDPGNGRQKLAIVGMSGRFPGADGIEEFWALLEQGLDVHKPVPSLRWDAQTHVDPTRARKNTSGTPFGCWLEHPDLFDARFFNISPREAPQIDPAQRLALMTAYEAIEQAGIVPDATPSTRRDRVGVFYGTTSNDWMETNSAQNIDTYFIPGGNRAFIPGRINYYFKFSGPSYAVDTACSSSLASIHLACNALWRREIDTAIAGGTNVLTNPDFTAGLDRGQFLSRTGNCKTFDDSADGYCRGEGVATVIIKRLEDAVADNDPILGLILSASTNHSAESESITRPHVGAQREILSNILNRGASNPYDVSYVEMHGTGTQVGDASEMSSVLETFAPAPNRVKNARGHDTPLYLGSAKANIGHGEAVSGVSSLIKVLLMMQRNTIVPHCGIKTKINHKFPTDLKDRNAHITLKPVSWERSSASSQTRKVVVNNFSAAGGNSALLVEDAPPKRESPGEAALVDPRHHHVVAVSARNAVSLEGNIRSMLKYLRENPDVQLSKLSYTTTARRLHHQHRVMVTGSKVEDIATQLQTALDEKTGMTRPKGALKVVFAFTGQGAHYPGMGKELFENFSVFRTEVHRLDHLGQTMGFPSVLPVIQSPTNDIDIGTFQPSAVQLAGVCIQMALCKLWAAWNITPTAVVGHSLGEYPALNAAGVLSDADTIYLVGKRAQLLEEKCVRGTHSMLAIKASVDQITGALENMKYHVACINSPVETVLAAPNEELYALKDVLTAAGFKSTPLKVPYAFHSPQVDPVLADFNNLSRGVTFSRPRIPILSALDGNLHVDDHFFDPEYLIRHTREPVNMHRTLLTAASEHVITELTTVLEIGSHPAVSGMVKGVLGPQVSCLATASRGRPNLQVLAATLKVLYMKGADICWPQYHIDFKASHEVIPLPAYSWDLKSYWIQYVNDWSLRKGDPPQVIQSSTALESTTVHRVVEETHGSTKTRIVIEADIARKDLSPLVQGHEVDGIPLCTPSVYADMALTLGTYLLKRYRPDQNDSLVDVTDMVISKALILRAGATEQLLQAHADADWAANAVTIKFKSFDARQKLQEHSQCVVRFRDRSLLDDLQNNAPSVKAKAQTLRDGIVTGETARFNRPMVYRAIRPLAKFHEDYRAIDEIVLNSETLEASSRLSFGDVKRGGTYHTHPAIIDSLTQSCGFTMNCNDRSDLDKEVFMNHGWGSLQIFEPLSFDKVYNTYTRMVEGSDHLWHGDVVIFDGDKVVAYIGQISIQGVPRRVLKTVLSIESGSQKKHQPAQKKQPHTVTQANGHPVTNGHAQTTPTSGPVNGEPRASRFPRALEIIAEESGLSLADLTDTTVFSDVGIDSLLNLTISSRFKEEFDVDMDFTALSQDYPTVASLRALLAEPESTNGMPAASSKGNTHVEEIASINGHKMNGHVTNGHSNGSSNGLPKTDKVDFQRVLEIISEESGVAMEELSEDTNFADAGIDSLLSLVIVSRFRDELELDIAHESLLMDCQSVADLKRYLLPEDHSTAENGVEPPAKNGLAADAPSVSSMSQSIISNGNGETAEPFGASLLLRKKAVDHYVQKYTAGFNAPIPNGAGHESEKTDNAKVVLVTGASGSLGGHLVDQLAQRADVKTVVCLNREHNLEPYTRQQKAMRDKGIRSFDKIRSKLLVLQTDSSQPILGLPESQYEELVDSVTHVIHNAWPMSAKRPLDGFEKQFQILRNLIDFACVVTSRRPKSFKFGFQLVSSIGVVGHHGLSKPHQRKEKTIVPESRVNIDSVLPNGYSEAKWGCERMLDETLHKHYADRVRTMVVRLGQIAGSKRCGYWNPTEHFGFLVKSSQTLNALPDVPGMVYWTPVEEVAGSLVDLILANHRPYPVYHVDNPIGQPWSEMNKVLADALNIPNLVPFMEWVERVRSAPHRDNPAAMLSDFFIDNYLRMSCGGLVLDVKNTLEHSKVLSGVGPVAEDVVRKYIHVWREIGFLK</sequence>
<feature type="region of interest" description="C-terminal hotdog fold" evidence="6">
    <location>
        <begin position="1452"/>
        <end position="1599"/>
    </location>
</feature>
<dbReference type="InterPro" id="IPR042104">
    <property type="entry name" value="PKS_dehydratase_sf"/>
</dbReference>
<feature type="region of interest" description="Disordered" evidence="7">
    <location>
        <begin position="346"/>
        <end position="370"/>
    </location>
</feature>
<dbReference type="SMART" id="SM00825">
    <property type="entry name" value="PKS_KS"/>
    <property type="match status" value="1"/>
</dbReference>
<evidence type="ECO:0000256" key="4">
    <source>
        <dbReference type="ARBA" id="ARBA00022679"/>
    </source>
</evidence>
<name>A0A5M3Z5D6_ASPTE</name>
<reference evidence="11 12" key="1">
    <citation type="submission" date="2020-01" db="EMBL/GenBank/DDBJ databases">
        <title>Aspergillus terreus IFO 6365 whole genome shotgun sequence.</title>
        <authorList>
            <person name="Kanamasa S."/>
            <person name="Takahashi H."/>
        </authorList>
    </citation>
    <scope>NUCLEOTIDE SEQUENCE [LARGE SCALE GENOMIC DNA]</scope>
    <source>
        <strain evidence="11 12">IFO 6365</strain>
    </source>
</reference>
<dbReference type="InterPro" id="IPR009081">
    <property type="entry name" value="PP-bd_ACP"/>
</dbReference>
<protein>
    <submittedName>
        <fullName evidence="11">Ketoacyl-synt-domain-containing protein</fullName>
    </submittedName>
</protein>
<dbReference type="InterPro" id="IPR030918">
    <property type="entry name" value="PT_fungal_PKS"/>
</dbReference>
<gene>
    <name evidence="11" type="ORF">ATEIFO6365_0007058700</name>
</gene>
<dbReference type="InterPro" id="IPR016039">
    <property type="entry name" value="Thiolase-like"/>
</dbReference>
<dbReference type="Pfam" id="PF00698">
    <property type="entry name" value="Acyl_transf_1"/>
    <property type="match status" value="1"/>
</dbReference>
<keyword evidence="3" id="KW-0597">Phosphoprotein</keyword>
<organism evidence="11 12">
    <name type="scientific">Aspergillus terreus</name>
    <dbReference type="NCBI Taxonomy" id="33178"/>
    <lineage>
        <taxon>Eukaryota</taxon>
        <taxon>Fungi</taxon>
        <taxon>Dikarya</taxon>
        <taxon>Ascomycota</taxon>
        <taxon>Pezizomycotina</taxon>
        <taxon>Eurotiomycetes</taxon>
        <taxon>Eurotiomycetidae</taxon>
        <taxon>Eurotiales</taxon>
        <taxon>Aspergillaceae</taxon>
        <taxon>Aspergillus</taxon>
        <taxon>Aspergillus subgen. Circumdati</taxon>
    </lineage>
</organism>
<dbReference type="Pfam" id="PF00550">
    <property type="entry name" value="PP-binding"/>
    <property type="match status" value="2"/>
</dbReference>
<keyword evidence="5" id="KW-0012">Acyltransferase</keyword>
<dbReference type="Gene3D" id="3.40.47.10">
    <property type="match status" value="1"/>
</dbReference>
<evidence type="ECO:0000313" key="11">
    <source>
        <dbReference type="EMBL" id="GFF18038.1"/>
    </source>
</evidence>
<dbReference type="SUPFAM" id="SSF52151">
    <property type="entry name" value="FabD/lysophospholipase-like"/>
    <property type="match status" value="1"/>
</dbReference>
<dbReference type="Gene3D" id="3.30.70.3290">
    <property type="match status" value="1"/>
</dbReference>
<dbReference type="InterPro" id="IPR016036">
    <property type="entry name" value="Malonyl_transacylase_ACP-bd"/>
</dbReference>
<dbReference type="GO" id="GO:0004315">
    <property type="term" value="F:3-oxoacyl-[acyl-carrier-protein] synthase activity"/>
    <property type="evidence" value="ECO:0007669"/>
    <property type="project" value="InterPro"/>
</dbReference>
<feature type="region of interest" description="N-terminal hotdog fold" evidence="6">
    <location>
        <begin position="1293"/>
        <end position="1425"/>
    </location>
</feature>
<dbReference type="SUPFAM" id="SSF47336">
    <property type="entry name" value="ACP-like"/>
    <property type="match status" value="2"/>
</dbReference>
<dbReference type="InterPro" id="IPR049900">
    <property type="entry name" value="PKS_mFAS_DH"/>
</dbReference>
<feature type="domain" description="PKS/mFAS DH" evidence="10">
    <location>
        <begin position="1293"/>
        <end position="1599"/>
    </location>
</feature>
<feature type="domain" description="Carrier" evidence="8">
    <location>
        <begin position="1774"/>
        <end position="1849"/>
    </location>
</feature>
<dbReference type="VEuPathDB" id="FungiDB:ATEG_02434"/>
<evidence type="ECO:0000256" key="7">
    <source>
        <dbReference type="SAM" id="MobiDB-lite"/>
    </source>
</evidence>
<evidence type="ECO:0000259" key="10">
    <source>
        <dbReference type="PROSITE" id="PS52019"/>
    </source>
</evidence>
<dbReference type="Pfam" id="PF16073">
    <property type="entry name" value="SAT"/>
    <property type="match status" value="1"/>
</dbReference>
<dbReference type="VEuPathDB" id="FungiDB:ATEG_06206"/>
<dbReference type="GO" id="GO:0006633">
    <property type="term" value="P:fatty acid biosynthetic process"/>
    <property type="evidence" value="ECO:0007669"/>
    <property type="project" value="InterPro"/>
</dbReference>
<dbReference type="Gene3D" id="3.10.129.110">
    <property type="entry name" value="Polyketide synthase dehydratase"/>
    <property type="match status" value="1"/>
</dbReference>
<evidence type="ECO:0000259" key="9">
    <source>
        <dbReference type="PROSITE" id="PS52004"/>
    </source>
</evidence>
<dbReference type="InterPro" id="IPR018201">
    <property type="entry name" value="Ketoacyl_synth_AS"/>
</dbReference>
<evidence type="ECO:0000313" key="12">
    <source>
        <dbReference type="Proteomes" id="UP000452235"/>
    </source>
</evidence>
<feature type="active site" description="Proton donor; for dehydratase activity" evidence="6">
    <location>
        <position position="1512"/>
    </location>
</feature>
<dbReference type="FunFam" id="1.10.1200.10:FF:000011">
    <property type="entry name" value="Sterigmatocystin biosynthesis polyketide synthase"/>
    <property type="match status" value="1"/>
</dbReference>
<dbReference type="InterPro" id="IPR036291">
    <property type="entry name" value="NAD(P)-bd_dom_sf"/>
</dbReference>
<dbReference type="InterPro" id="IPR020841">
    <property type="entry name" value="PKS_Beta-ketoAc_synthase_dom"/>
</dbReference>
<dbReference type="PROSITE" id="PS52004">
    <property type="entry name" value="KS3_2"/>
    <property type="match status" value="1"/>
</dbReference>
<dbReference type="Pfam" id="PF07993">
    <property type="entry name" value="NAD_binding_4"/>
    <property type="match status" value="1"/>
</dbReference>
<dbReference type="VEuPathDB" id="FungiDB:ATEG_00145"/>
<dbReference type="FunFam" id="3.10.129.110:FF:000001">
    <property type="entry name" value="Sterigmatocystin biosynthesis polyketide synthase"/>
    <property type="match status" value="1"/>
</dbReference>
<dbReference type="InterPro" id="IPR050091">
    <property type="entry name" value="PKS_NRPS_Biosynth_Enz"/>
</dbReference>
<dbReference type="NCBIfam" id="TIGR04532">
    <property type="entry name" value="PT_fungal_PKS"/>
    <property type="match status" value="1"/>
</dbReference>
<dbReference type="Gene3D" id="1.10.1200.10">
    <property type="entry name" value="ACP-like"/>
    <property type="match status" value="2"/>
</dbReference>
<evidence type="ECO:0000256" key="2">
    <source>
        <dbReference type="ARBA" id="ARBA00022450"/>
    </source>
</evidence>
<dbReference type="GO" id="GO:0044550">
    <property type="term" value="P:secondary metabolite biosynthetic process"/>
    <property type="evidence" value="ECO:0007669"/>
    <property type="project" value="TreeGrafter"/>
</dbReference>
<dbReference type="SMART" id="SM00827">
    <property type="entry name" value="PKS_AT"/>
    <property type="match status" value="1"/>
</dbReference>
<feature type="domain" description="Carrier" evidence="8">
    <location>
        <begin position="1648"/>
        <end position="1726"/>
    </location>
</feature>
<dbReference type="SUPFAM" id="SSF51735">
    <property type="entry name" value="NAD(P)-binding Rossmann-fold domains"/>
    <property type="match status" value="1"/>
</dbReference>
<dbReference type="InterPro" id="IPR014043">
    <property type="entry name" value="Acyl_transferase_dom"/>
</dbReference>
<dbReference type="InterPro" id="IPR036736">
    <property type="entry name" value="ACP-like_sf"/>
</dbReference>
<evidence type="ECO:0000256" key="1">
    <source>
        <dbReference type="ARBA" id="ARBA00005179"/>
    </source>
</evidence>